<evidence type="ECO:0000313" key="2">
    <source>
        <dbReference type="EMBL" id="BAC57327.1"/>
    </source>
</evidence>
<evidence type="ECO:0000313" key="3">
    <source>
        <dbReference type="Proteomes" id="UP000000763"/>
    </source>
</evidence>
<dbReference type="Proteomes" id="UP000000763">
    <property type="component" value="Chromosome 8"/>
</dbReference>
<feature type="region of interest" description="Disordered" evidence="1">
    <location>
        <begin position="1"/>
        <end position="20"/>
    </location>
</feature>
<dbReference type="EMBL" id="AP004708">
    <property type="protein sequence ID" value="BAC57327.1"/>
    <property type="molecule type" value="Genomic_DNA"/>
</dbReference>
<organism evidence="2 3">
    <name type="scientific">Oryza sativa subsp. japonica</name>
    <name type="common">Rice</name>
    <dbReference type="NCBI Taxonomy" id="39947"/>
    <lineage>
        <taxon>Eukaryota</taxon>
        <taxon>Viridiplantae</taxon>
        <taxon>Streptophyta</taxon>
        <taxon>Embryophyta</taxon>
        <taxon>Tracheophyta</taxon>
        <taxon>Spermatophyta</taxon>
        <taxon>Magnoliopsida</taxon>
        <taxon>Liliopsida</taxon>
        <taxon>Poales</taxon>
        <taxon>Poaceae</taxon>
        <taxon>BOP clade</taxon>
        <taxon>Oryzoideae</taxon>
        <taxon>Oryzeae</taxon>
        <taxon>Oryzinae</taxon>
        <taxon>Oryza</taxon>
        <taxon>Oryza sativa</taxon>
    </lineage>
</organism>
<accession>Q84Z84</accession>
<reference evidence="3" key="2">
    <citation type="journal article" date="2008" name="Nucleic Acids Res.">
        <title>The rice annotation project database (RAP-DB): 2008 update.</title>
        <authorList>
            <consortium name="The rice annotation project (RAP)"/>
        </authorList>
    </citation>
    <scope>GENOME REANNOTATION</scope>
    <source>
        <strain evidence="3">cv. Nipponbare</strain>
    </source>
</reference>
<feature type="compositionally biased region" description="Low complexity" evidence="1">
    <location>
        <begin position="1"/>
        <end position="13"/>
    </location>
</feature>
<name>Q84Z84_ORYSJ</name>
<protein>
    <submittedName>
        <fullName evidence="2">Uncharacterized protein</fullName>
    </submittedName>
</protein>
<sequence>MARVRAAAAAAAAPTERSPPLELISPSHLATSISSLRRFGFSDWTEFSPPAFPTLPSLPTPAAAFLHCAVSKNASRHRCRRRCATGHRRRAPALPLPAC</sequence>
<gene>
    <name evidence="2" type="primary">P0700D12.122</name>
</gene>
<reference evidence="3" key="1">
    <citation type="journal article" date="2005" name="Nature">
        <title>The map-based sequence of the rice genome.</title>
        <authorList>
            <consortium name="International rice genome sequencing project (IRGSP)"/>
            <person name="Matsumoto T."/>
            <person name="Wu J."/>
            <person name="Kanamori H."/>
            <person name="Katayose Y."/>
            <person name="Fujisawa M."/>
            <person name="Namiki N."/>
            <person name="Mizuno H."/>
            <person name="Yamamoto K."/>
            <person name="Antonio B.A."/>
            <person name="Baba T."/>
            <person name="Sakata K."/>
            <person name="Nagamura Y."/>
            <person name="Aoki H."/>
            <person name="Arikawa K."/>
            <person name="Arita K."/>
            <person name="Bito T."/>
            <person name="Chiden Y."/>
            <person name="Fujitsuka N."/>
            <person name="Fukunaka R."/>
            <person name="Hamada M."/>
            <person name="Harada C."/>
            <person name="Hayashi A."/>
            <person name="Hijishita S."/>
            <person name="Honda M."/>
            <person name="Hosokawa S."/>
            <person name="Ichikawa Y."/>
            <person name="Idonuma A."/>
            <person name="Iijima M."/>
            <person name="Ikeda M."/>
            <person name="Ikeno M."/>
            <person name="Ito K."/>
            <person name="Ito S."/>
            <person name="Ito T."/>
            <person name="Ito Y."/>
            <person name="Ito Y."/>
            <person name="Iwabuchi A."/>
            <person name="Kamiya K."/>
            <person name="Karasawa W."/>
            <person name="Kurita K."/>
            <person name="Katagiri S."/>
            <person name="Kikuta A."/>
            <person name="Kobayashi H."/>
            <person name="Kobayashi N."/>
            <person name="Machita K."/>
            <person name="Maehara T."/>
            <person name="Masukawa M."/>
            <person name="Mizubayashi T."/>
            <person name="Mukai Y."/>
            <person name="Nagasaki H."/>
            <person name="Nagata Y."/>
            <person name="Naito S."/>
            <person name="Nakashima M."/>
            <person name="Nakama Y."/>
            <person name="Nakamichi Y."/>
            <person name="Nakamura M."/>
            <person name="Meguro A."/>
            <person name="Negishi M."/>
            <person name="Ohta I."/>
            <person name="Ohta T."/>
            <person name="Okamoto M."/>
            <person name="Ono N."/>
            <person name="Saji S."/>
            <person name="Sakaguchi M."/>
            <person name="Sakai K."/>
            <person name="Shibata M."/>
            <person name="Shimokawa T."/>
            <person name="Song J."/>
            <person name="Takazaki Y."/>
            <person name="Terasawa K."/>
            <person name="Tsugane M."/>
            <person name="Tsuji K."/>
            <person name="Ueda S."/>
            <person name="Waki K."/>
            <person name="Yamagata H."/>
            <person name="Yamamoto M."/>
            <person name="Yamamoto S."/>
            <person name="Yamane H."/>
            <person name="Yoshiki S."/>
            <person name="Yoshihara R."/>
            <person name="Yukawa K."/>
            <person name="Zhong H."/>
            <person name="Yano M."/>
            <person name="Yuan Q."/>
            <person name="Ouyang S."/>
            <person name="Liu J."/>
            <person name="Jones K.M."/>
            <person name="Gansberger K."/>
            <person name="Moffat K."/>
            <person name="Hill J."/>
            <person name="Bera J."/>
            <person name="Fadrosh D."/>
            <person name="Jin S."/>
            <person name="Johri S."/>
            <person name="Kim M."/>
            <person name="Overton L."/>
            <person name="Reardon M."/>
            <person name="Tsitrin T."/>
            <person name="Vuong H."/>
            <person name="Weaver B."/>
            <person name="Ciecko A."/>
            <person name="Tallon L."/>
            <person name="Jackson J."/>
            <person name="Pai G."/>
            <person name="Aken S.V."/>
            <person name="Utterback T."/>
            <person name="Reidmuller S."/>
            <person name="Feldblyum T."/>
            <person name="Hsiao J."/>
            <person name="Zismann V."/>
            <person name="Iobst S."/>
            <person name="de Vazeille A.R."/>
            <person name="Buell C.R."/>
            <person name="Ying K."/>
            <person name="Li Y."/>
            <person name="Lu T."/>
            <person name="Huang Y."/>
            <person name="Zhao Q."/>
            <person name="Feng Q."/>
            <person name="Zhang L."/>
            <person name="Zhu J."/>
            <person name="Weng Q."/>
            <person name="Mu J."/>
            <person name="Lu Y."/>
            <person name="Fan D."/>
            <person name="Liu Y."/>
            <person name="Guan J."/>
            <person name="Zhang Y."/>
            <person name="Yu S."/>
            <person name="Liu X."/>
            <person name="Zhang Y."/>
            <person name="Hong G."/>
            <person name="Han B."/>
            <person name="Choisne N."/>
            <person name="Demange N."/>
            <person name="Orjeda G."/>
            <person name="Samain S."/>
            <person name="Cattolico L."/>
            <person name="Pelletier E."/>
            <person name="Couloux A."/>
            <person name="Segurens B."/>
            <person name="Wincker P."/>
            <person name="D'Hont A."/>
            <person name="Scarpelli C."/>
            <person name="Weissenbach J."/>
            <person name="Salanoubat M."/>
            <person name="Quetier F."/>
            <person name="Yu Y."/>
            <person name="Kim H.R."/>
            <person name="Rambo T."/>
            <person name="Currie J."/>
            <person name="Collura K."/>
            <person name="Luo M."/>
            <person name="Yang T."/>
            <person name="Ammiraju J.S.S."/>
            <person name="Engler F."/>
            <person name="Soderlund C."/>
            <person name="Wing R.A."/>
            <person name="Palmer L.E."/>
            <person name="de la Bastide M."/>
            <person name="Spiegel L."/>
            <person name="Nascimento L."/>
            <person name="Zutavern T."/>
            <person name="O'Shaughnessy A."/>
            <person name="Dike S."/>
            <person name="Dedhia N."/>
            <person name="Preston R."/>
            <person name="Balija V."/>
            <person name="McCombie W.R."/>
            <person name="Chow T."/>
            <person name="Chen H."/>
            <person name="Chung M."/>
            <person name="Chen C."/>
            <person name="Shaw J."/>
            <person name="Wu H."/>
            <person name="Hsiao K."/>
            <person name="Chao Y."/>
            <person name="Chu M."/>
            <person name="Cheng C."/>
            <person name="Hour A."/>
            <person name="Lee P."/>
            <person name="Lin S."/>
            <person name="Lin Y."/>
            <person name="Liou J."/>
            <person name="Liu S."/>
            <person name="Hsing Y."/>
            <person name="Raghuvanshi S."/>
            <person name="Mohanty A."/>
            <person name="Bharti A.K."/>
            <person name="Gaur A."/>
            <person name="Gupta V."/>
            <person name="Kumar D."/>
            <person name="Ravi V."/>
            <person name="Vij S."/>
            <person name="Kapur A."/>
            <person name="Khurana P."/>
            <person name="Khurana P."/>
            <person name="Khurana J.P."/>
            <person name="Tyagi A.K."/>
            <person name="Gaikwad K."/>
            <person name="Singh A."/>
            <person name="Dalal V."/>
            <person name="Srivastava S."/>
            <person name="Dixit A."/>
            <person name="Pal A.K."/>
            <person name="Ghazi I.A."/>
            <person name="Yadav M."/>
            <person name="Pandit A."/>
            <person name="Bhargava A."/>
            <person name="Sureshbabu K."/>
            <person name="Batra K."/>
            <person name="Sharma T.R."/>
            <person name="Mohapatra T."/>
            <person name="Singh N.K."/>
            <person name="Messing J."/>
            <person name="Nelson A.B."/>
            <person name="Fuks G."/>
            <person name="Kavchok S."/>
            <person name="Keizer G."/>
            <person name="Linton E."/>
            <person name="Llaca V."/>
            <person name="Song R."/>
            <person name="Tanyolac B."/>
            <person name="Young S."/>
            <person name="Ho-Il K."/>
            <person name="Hahn J.H."/>
            <person name="Sangsakoo G."/>
            <person name="Vanavichit A."/>
            <person name="de Mattos Luiz.A.T."/>
            <person name="Zimmer P.D."/>
            <person name="Malone G."/>
            <person name="Dellagostin O."/>
            <person name="de Oliveira A.C."/>
            <person name="Bevan M."/>
            <person name="Bancroft I."/>
            <person name="Minx P."/>
            <person name="Cordum H."/>
            <person name="Wilson R."/>
            <person name="Cheng Z."/>
            <person name="Jin W."/>
            <person name="Jiang J."/>
            <person name="Leong S.A."/>
            <person name="Iwama H."/>
            <person name="Gojobori T."/>
            <person name="Itoh T."/>
            <person name="Niimura Y."/>
            <person name="Fujii Y."/>
            <person name="Habara T."/>
            <person name="Sakai H."/>
            <person name="Sato Y."/>
            <person name="Wilson G."/>
            <person name="Kumar K."/>
            <person name="McCouch S."/>
            <person name="Juretic N."/>
            <person name="Hoen D."/>
            <person name="Wright S."/>
            <person name="Bruskiewich R."/>
            <person name="Bureau T."/>
            <person name="Miyao A."/>
            <person name="Hirochika H."/>
            <person name="Nishikawa T."/>
            <person name="Kadowaki K."/>
            <person name="Sugiura M."/>
            <person name="Burr B."/>
            <person name="Sasaki T."/>
        </authorList>
    </citation>
    <scope>NUCLEOTIDE SEQUENCE [LARGE SCALE GENOMIC DNA]</scope>
    <source>
        <strain evidence="3">cv. Nipponbare</strain>
    </source>
</reference>
<proteinExistence type="predicted"/>
<dbReference type="AlphaFoldDB" id="Q84Z84"/>
<evidence type="ECO:0000256" key="1">
    <source>
        <dbReference type="SAM" id="MobiDB-lite"/>
    </source>
</evidence>